<feature type="domain" description="Flavin reductase like" evidence="2">
    <location>
        <begin position="23"/>
        <end position="163"/>
    </location>
</feature>
<protein>
    <submittedName>
        <fullName evidence="3">Flavin reductase like domain protein</fullName>
    </submittedName>
</protein>
<evidence type="ECO:0000256" key="1">
    <source>
        <dbReference type="ARBA" id="ARBA00038054"/>
    </source>
</evidence>
<evidence type="ECO:0000313" key="3">
    <source>
        <dbReference type="EMBL" id="MVB11124.1"/>
    </source>
</evidence>
<dbReference type="GO" id="GO:0010181">
    <property type="term" value="F:FMN binding"/>
    <property type="evidence" value="ECO:0007669"/>
    <property type="project" value="InterPro"/>
</dbReference>
<keyword evidence="4" id="KW-1185">Reference proteome</keyword>
<comment type="caution">
    <text evidence="3">The sequence shown here is derived from an EMBL/GenBank/DDBJ whole genome shotgun (WGS) entry which is preliminary data.</text>
</comment>
<dbReference type="SUPFAM" id="SSF50475">
    <property type="entry name" value="FMN-binding split barrel"/>
    <property type="match status" value="1"/>
</dbReference>
<gene>
    <name evidence="3" type="ORF">CAFE_18270</name>
</gene>
<dbReference type="PANTHER" id="PTHR43567:SF5">
    <property type="entry name" value="HYPOTHETICAL CYTOSOLIC PROTEIN"/>
    <property type="match status" value="1"/>
</dbReference>
<dbReference type="Pfam" id="PF01613">
    <property type="entry name" value="Flavin_Reduct"/>
    <property type="match status" value="1"/>
</dbReference>
<dbReference type="InterPro" id="IPR052174">
    <property type="entry name" value="Flavoredoxin"/>
</dbReference>
<dbReference type="OrthoDB" id="9791490at2"/>
<reference evidence="3 4" key="1">
    <citation type="submission" date="2019-09" db="EMBL/GenBank/DDBJ databases">
        <title>Genome sequence of Clostridium sp. EA1.</title>
        <authorList>
            <person name="Poehlein A."/>
            <person name="Bengelsdorf F.R."/>
            <person name="Daniel R."/>
        </authorList>
    </citation>
    <scope>NUCLEOTIDE SEQUENCE [LARGE SCALE GENOMIC DNA]</scope>
    <source>
        <strain evidence="3 4">EA1</strain>
    </source>
</reference>
<accession>A0A6N8HZ43</accession>
<evidence type="ECO:0000259" key="2">
    <source>
        <dbReference type="Pfam" id="PF01613"/>
    </source>
</evidence>
<name>A0A6N8HZ43_9FIRM</name>
<dbReference type="EMBL" id="VWXL01000052">
    <property type="protein sequence ID" value="MVB11124.1"/>
    <property type="molecule type" value="Genomic_DNA"/>
</dbReference>
<evidence type="ECO:0000313" key="4">
    <source>
        <dbReference type="Proteomes" id="UP000469440"/>
    </source>
</evidence>
<dbReference type="AlphaFoldDB" id="A0A6N8HZ43"/>
<organism evidence="3 4">
    <name type="scientific">Caproicibacter fermentans</name>
    <dbReference type="NCBI Taxonomy" id="2576756"/>
    <lineage>
        <taxon>Bacteria</taxon>
        <taxon>Bacillati</taxon>
        <taxon>Bacillota</taxon>
        <taxon>Clostridia</taxon>
        <taxon>Eubacteriales</taxon>
        <taxon>Acutalibacteraceae</taxon>
        <taxon>Caproicibacter</taxon>
    </lineage>
</organism>
<dbReference type="InterPro" id="IPR002563">
    <property type="entry name" value="Flavin_Rdtase-like_dom"/>
</dbReference>
<dbReference type="PANTHER" id="PTHR43567">
    <property type="entry name" value="FLAVOREDOXIN-RELATED-RELATED"/>
    <property type="match status" value="1"/>
</dbReference>
<dbReference type="InterPro" id="IPR012349">
    <property type="entry name" value="Split_barrel_FMN-bd"/>
</dbReference>
<comment type="similarity">
    <text evidence="1">Belongs to the flavoredoxin family.</text>
</comment>
<dbReference type="GO" id="GO:0016646">
    <property type="term" value="F:oxidoreductase activity, acting on the CH-NH group of donors, NAD or NADP as acceptor"/>
    <property type="evidence" value="ECO:0007669"/>
    <property type="project" value="UniProtKB-ARBA"/>
</dbReference>
<dbReference type="RefSeq" id="WP_156990452.1">
    <property type="nucleotide sequence ID" value="NZ_VWXL01000052.1"/>
</dbReference>
<dbReference type="Gene3D" id="2.30.110.10">
    <property type="entry name" value="Electron Transport, Fmn-binding Protein, Chain A"/>
    <property type="match status" value="1"/>
</dbReference>
<dbReference type="Proteomes" id="UP000469440">
    <property type="component" value="Unassembled WGS sequence"/>
</dbReference>
<sequence>MFQEIPISELQFNPFTMIDKEWMLITAGSAEQCNTMTASWGGLGILWNKNVSTIYVRPTRYTLEFLNRESHYSLCVLDESRRAALNYCGSHSGRDGDKIKAAGLTPVFTENAPYFEEAKLVLICRKLYRQELKPDCFIDPAVREKNYKENDFHSVFIGEIEKVLKKA</sequence>
<proteinExistence type="inferred from homology"/>